<evidence type="ECO:0000256" key="2">
    <source>
        <dbReference type="ARBA" id="ARBA00006171"/>
    </source>
</evidence>
<proteinExistence type="inferred from homology"/>
<evidence type="ECO:0000256" key="3">
    <source>
        <dbReference type="ARBA" id="ARBA00022723"/>
    </source>
</evidence>
<keyword evidence="3" id="KW-0479">Metal-binding</keyword>
<comment type="similarity">
    <text evidence="2">Belongs to the HAD-like hydrolase superfamily. CbbY/CbbZ/Gph/YieH family.</text>
</comment>
<dbReference type="NCBIfam" id="TIGR01509">
    <property type="entry name" value="HAD-SF-IA-v3"/>
    <property type="match status" value="1"/>
</dbReference>
<reference evidence="5 6" key="1">
    <citation type="journal article" date="2020" name="Proc. Natl. Acad. Sci. U.S.A.">
        <title>Ecological drivers of bacterial community assembly in synthetic phycospheres.</title>
        <authorList>
            <person name="Fu H."/>
            <person name="Uchimiya M."/>
            <person name="Gore J."/>
            <person name="Moran M.A."/>
        </authorList>
    </citation>
    <scope>NUCLEOTIDE SEQUENCE [LARGE SCALE GENOMIC DNA]</scope>
    <source>
        <strain evidence="5">HF-Din03</strain>
    </source>
</reference>
<dbReference type="SUPFAM" id="SSF56784">
    <property type="entry name" value="HAD-like"/>
    <property type="match status" value="1"/>
</dbReference>
<dbReference type="PANTHER" id="PTHR46193">
    <property type="entry name" value="6-PHOSPHOGLUCONATE PHOSPHATASE"/>
    <property type="match status" value="1"/>
</dbReference>
<dbReference type="InterPro" id="IPR006439">
    <property type="entry name" value="HAD-SF_hydro_IA"/>
</dbReference>
<dbReference type="RefSeq" id="WP_011049441.1">
    <property type="nucleotide sequence ID" value="NZ_CP076685.1"/>
</dbReference>
<dbReference type="Gene3D" id="1.10.150.240">
    <property type="entry name" value="Putative phosphatase, domain 2"/>
    <property type="match status" value="1"/>
</dbReference>
<protein>
    <submittedName>
        <fullName evidence="5">HAD family phosphatase</fullName>
    </submittedName>
</protein>
<sequence length="212" mass="22782">MRHDLVIFDCDGVLVDSEPLSNRVLSDNLARYGLNLTLEDTVSLFLGSTMTGVRDKARALGAHLPDDWVDQVYAETYDRLRAGVPLVAGISDLLAALDARALPYCVASNGSPDKMRITLGQNGLWERFRDRMFSAHVLGTAKPDPLLFQTAAAQFDATSPVVIEDSPSGVTAAVRAGMRCLGYVAHGDGANLRALGAEVFHDMAEVPVLLAL</sequence>
<dbReference type="InterPro" id="IPR023198">
    <property type="entry name" value="PGP-like_dom2"/>
</dbReference>
<dbReference type="AlphaFoldDB" id="A0A850LJT3"/>
<evidence type="ECO:0000256" key="1">
    <source>
        <dbReference type="ARBA" id="ARBA00001946"/>
    </source>
</evidence>
<dbReference type="InterPro" id="IPR036412">
    <property type="entry name" value="HAD-like_sf"/>
</dbReference>
<evidence type="ECO:0000313" key="6">
    <source>
        <dbReference type="Proteomes" id="UP000565723"/>
    </source>
</evidence>
<dbReference type="EMBL" id="JABXIY010000038">
    <property type="protein sequence ID" value="NVK98030.1"/>
    <property type="molecule type" value="Genomic_DNA"/>
</dbReference>
<dbReference type="InterPro" id="IPR023214">
    <property type="entry name" value="HAD_sf"/>
</dbReference>
<dbReference type="Proteomes" id="UP000565723">
    <property type="component" value="Unassembled WGS sequence"/>
</dbReference>
<organism evidence="5 6">
    <name type="scientific">Ruegeria pomeroyi</name>
    <dbReference type="NCBI Taxonomy" id="89184"/>
    <lineage>
        <taxon>Bacteria</taxon>
        <taxon>Pseudomonadati</taxon>
        <taxon>Pseudomonadota</taxon>
        <taxon>Alphaproteobacteria</taxon>
        <taxon>Rhodobacterales</taxon>
        <taxon>Roseobacteraceae</taxon>
        <taxon>Ruegeria</taxon>
    </lineage>
</organism>
<dbReference type="GO" id="GO:0046872">
    <property type="term" value="F:metal ion binding"/>
    <property type="evidence" value="ECO:0007669"/>
    <property type="project" value="UniProtKB-KW"/>
</dbReference>
<dbReference type="Pfam" id="PF13419">
    <property type="entry name" value="HAD_2"/>
    <property type="match status" value="1"/>
</dbReference>
<name>A0A850LJT3_9RHOB</name>
<dbReference type="InterPro" id="IPR051600">
    <property type="entry name" value="Beta-PGM-like"/>
</dbReference>
<comment type="caution">
    <text evidence="5">The sequence shown here is derived from an EMBL/GenBank/DDBJ whole genome shotgun (WGS) entry which is preliminary data.</text>
</comment>
<dbReference type="SFLD" id="SFLDS00003">
    <property type="entry name" value="Haloacid_Dehalogenase"/>
    <property type="match status" value="1"/>
</dbReference>
<dbReference type="PANTHER" id="PTHR46193:SF10">
    <property type="entry name" value="6-PHOSPHOGLUCONATE PHOSPHATASE"/>
    <property type="match status" value="1"/>
</dbReference>
<dbReference type="OMA" id="KMRHTLG"/>
<dbReference type="Gene3D" id="3.40.50.1000">
    <property type="entry name" value="HAD superfamily/HAD-like"/>
    <property type="match status" value="1"/>
</dbReference>
<accession>A0A850LJT3</accession>
<keyword evidence="4" id="KW-0460">Magnesium</keyword>
<evidence type="ECO:0000313" key="5">
    <source>
        <dbReference type="EMBL" id="NVK98030.1"/>
    </source>
</evidence>
<dbReference type="GO" id="GO:0003824">
    <property type="term" value="F:catalytic activity"/>
    <property type="evidence" value="ECO:0007669"/>
    <property type="project" value="UniProtKB-ARBA"/>
</dbReference>
<gene>
    <name evidence="5" type="ORF">HW564_13950</name>
</gene>
<dbReference type="InterPro" id="IPR041492">
    <property type="entry name" value="HAD_2"/>
</dbReference>
<evidence type="ECO:0000256" key="4">
    <source>
        <dbReference type="ARBA" id="ARBA00022842"/>
    </source>
</evidence>
<comment type="cofactor">
    <cofactor evidence="1">
        <name>Mg(2+)</name>
        <dbReference type="ChEBI" id="CHEBI:18420"/>
    </cofactor>
</comment>
<dbReference type="SFLD" id="SFLDG01129">
    <property type="entry name" value="C1.5:_HAD__Beta-PGM__Phosphata"/>
    <property type="match status" value="1"/>
</dbReference>